<proteinExistence type="predicted"/>
<name>A0ABS3GSH1_9NEIS</name>
<evidence type="ECO:0000313" key="1">
    <source>
        <dbReference type="EMBL" id="MBO0418000.1"/>
    </source>
</evidence>
<gene>
    <name evidence="1" type="ORF">J1C50_21060</name>
</gene>
<sequence>MTHQTRRYRALLSPSLPLNTLLSELRPFNSVAPATLKRLEGQLYAREQGLRSALLDLRKGHDSLRAVLALLAQAKEQPCPCNVLHLTLEPAQQWLQQGLDALQARR</sequence>
<protein>
    <submittedName>
        <fullName evidence="1">Uncharacterized protein</fullName>
    </submittedName>
</protein>
<keyword evidence="2" id="KW-1185">Reference proteome</keyword>
<evidence type="ECO:0000313" key="2">
    <source>
        <dbReference type="Proteomes" id="UP000664349"/>
    </source>
</evidence>
<dbReference type="EMBL" id="JAFLRD010000023">
    <property type="protein sequence ID" value="MBO0418000.1"/>
    <property type="molecule type" value="Genomic_DNA"/>
</dbReference>
<comment type="caution">
    <text evidence="1">The sequence shown here is derived from an EMBL/GenBank/DDBJ whole genome shotgun (WGS) entry which is preliminary data.</text>
</comment>
<dbReference type="RefSeq" id="WP_043590888.1">
    <property type="nucleotide sequence ID" value="NZ_AP019312.1"/>
</dbReference>
<organism evidence="1 2">
    <name type="scientific">Chromobacterium haemolyticum</name>
    <dbReference type="NCBI Taxonomy" id="394935"/>
    <lineage>
        <taxon>Bacteria</taxon>
        <taxon>Pseudomonadati</taxon>
        <taxon>Pseudomonadota</taxon>
        <taxon>Betaproteobacteria</taxon>
        <taxon>Neisseriales</taxon>
        <taxon>Chromobacteriaceae</taxon>
        <taxon>Chromobacterium</taxon>
    </lineage>
</organism>
<dbReference type="Proteomes" id="UP000664349">
    <property type="component" value="Unassembled WGS sequence"/>
</dbReference>
<reference evidence="1 2" key="1">
    <citation type="submission" date="2021-03" db="EMBL/GenBank/DDBJ databases">
        <title>First Case of infection caused by Chromobacterium haemolyticum derived from water in China.</title>
        <authorList>
            <person name="Chen J."/>
            <person name="Liu C."/>
        </authorList>
    </citation>
    <scope>NUCLEOTIDE SEQUENCE [LARGE SCALE GENOMIC DNA]</scope>
    <source>
        <strain evidence="1 2">WJ-5</strain>
    </source>
</reference>
<dbReference type="GeneID" id="58561270"/>
<accession>A0ABS3GSH1</accession>